<evidence type="ECO:0000313" key="4">
    <source>
        <dbReference type="Proteomes" id="UP001606305"/>
    </source>
</evidence>
<keyword evidence="1" id="KW-0812">Transmembrane</keyword>
<reference evidence="3 4" key="1">
    <citation type="submission" date="2024-09" db="EMBL/GenBank/DDBJ databases">
        <title>Novel species of the genus Pelomonas and Roseateles isolated from streams.</title>
        <authorList>
            <person name="Lu H."/>
        </authorList>
    </citation>
    <scope>NUCLEOTIDE SEQUENCE [LARGE SCALE GENOMIC DNA]</scope>
    <source>
        <strain evidence="3 4">BYS96W</strain>
    </source>
</reference>
<feature type="transmembrane region" description="Helical" evidence="1">
    <location>
        <begin position="7"/>
        <end position="24"/>
    </location>
</feature>
<organism evidence="3 4">
    <name type="scientific">Pelomonas nitida</name>
    <dbReference type="NCBI Taxonomy" id="3299027"/>
    <lineage>
        <taxon>Bacteria</taxon>
        <taxon>Pseudomonadati</taxon>
        <taxon>Pseudomonadota</taxon>
        <taxon>Betaproteobacteria</taxon>
        <taxon>Burkholderiales</taxon>
        <taxon>Sphaerotilaceae</taxon>
        <taxon>Roseateles</taxon>
    </lineage>
</organism>
<evidence type="ECO:0000313" key="2">
    <source>
        <dbReference type="EMBL" id="MFG6458639.1"/>
    </source>
</evidence>
<dbReference type="EMBL" id="JBIGIA010000014">
    <property type="protein sequence ID" value="MFG6458643.1"/>
    <property type="molecule type" value="Genomic_DNA"/>
</dbReference>
<keyword evidence="4" id="KW-1185">Reference proteome</keyword>
<accession>A0ABW7G9L1</accession>
<protein>
    <submittedName>
        <fullName evidence="3">Uncharacterized protein</fullName>
    </submittedName>
</protein>
<evidence type="ECO:0000313" key="3">
    <source>
        <dbReference type="EMBL" id="MFG6458643.1"/>
    </source>
</evidence>
<gene>
    <name evidence="2" type="ORF">ACG00X_17495</name>
    <name evidence="3" type="ORF">ACG00X_17515</name>
</gene>
<sequence>MKASPQFIVYLVGVGLLGLLYEPVKSALGGQWLFVGCVLAYLVALRLLGTLIAKRKDGRPHD</sequence>
<keyword evidence="1" id="KW-0472">Membrane</keyword>
<comment type="caution">
    <text evidence="3">The sequence shown here is derived from an EMBL/GenBank/DDBJ whole genome shotgun (WGS) entry which is preliminary data.</text>
</comment>
<feature type="transmembrane region" description="Helical" evidence="1">
    <location>
        <begin position="30"/>
        <end position="49"/>
    </location>
</feature>
<evidence type="ECO:0000256" key="1">
    <source>
        <dbReference type="SAM" id="Phobius"/>
    </source>
</evidence>
<proteinExistence type="predicted"/>
<dbReference type="EMBL" id="JBIGIA010000014">
    <property type="protein sequence ID" value="MFG6458639.1"/>
    <property type="molecule type" value="Genomic_DNA"/>
</dbReference>
<name>A0ABW7G9L1_9BURK</name>
<dbReference type="RefSeq" id="WP_394489815.1">
    <property type="nucleotide sequence ID" value="NZ_JBIGIA010000014.1"/>
</dbReference>
<keyword evidence="1" id="KW-1133">Transmembrane helix</keyword>
<dbReference type="Proteomes" id="UP001606305">
    <property type="component" value="Unassembled WGS sequence"/>
</dbReference>